<evidence type="ECO:0000313" key="1">
    <source>
        <dbReference type="EnsemblPlants" id="QL03p016713:mrna"/>
    </source>
</evidence>
<evidence type="ECO:0000313" key="2">
    <source>
        <dbReference type="Proteomes" id="UP000594261"/>
    </source>
</evidence>
<reference evidence="1 2" key="1">
    <citation type="journal article" date="2016" name="G3 (Bethesda)">
        <title>First Draft Assembly and Annotation of the Genome of a California Endemic Oak Quercus lobata Nee (Fagaceae).</title>
        <authorList>
            <person name="Sork V.L."/>
            <person name="Fitz-Gibbon S.T."/>
            <person name="Puiu D."/>
            <person name="Crepeau M."/>
            <person name="Gugger P.F."/>
            <person name="Sherman R."/>
            <person name="Stevens K."/>
            <person name="Langley C.H."/>
            <person name="Pellegrini M."/>
            <person name="Salzberg S.L."/>
        </authorList>
    </citation>
    <scope>NUCLEOTIDE SEQUENCE [LARGE SCALE GENOMIC DNA]</scope>
    <source>
        <strain evidence="1 2">cv. SW786</strain>
    </source>
</reference>
<dbReference type="Pfam" id="PF03087">
    <property type="entry name" value="BPS1"/>
    <property type="match status" value="5"/>
</dbReference>
<protein>
    <recommendedName>
        <fullName evidence="3">DUF241 domain protein</fullName>
    </recommendedName>
</protein>
<sequence>MAASPINHHFRSNSFPTRAHPLISEFNEQLSRLRCSEATFSSSTSLSEKLIGLQDLHDSVDNLLLLPFSQALAQEQNQKRFNELLDGSLGLLDVCGIARDALLQTKECTRELQSTLRRRHGNKMELAMEVEKYLASRKVAKKAIKKVLKGMQTKLNSKKNEDLAIVSLLKELEAGTILVFESLLTFISGSNLQSKSSGWFVVSKLVHPKRIACEGEETDGNDFEKVDEALQSLVSHKTSKCDYSIHVQNVQDWMGNLESSIQDVEEVKMTATPVNETCHHHFRSNSFPTRSHPLISEFNDQLSRLSGSETTSSSSTSLFQKLIGLQDLHDCVDNLLLLPCTQGLAKEQHQKWFNELLDGSLRLLDVCEFARDALLQTKGCIHEFQSTLRRRHGNKMELTRENEKYLASRKVVKKATQKALKSMQTKFGWFVVSKLVHPKKIVCEGKETDANEFDKVDVALQSLISHKTSKSDYSIHIQNVQNWMGKLESSIEDVEEENMAASPVNQTSVHHFHSNSFPTRAYPLISEFNDQMSRLRCSEATSSSSAPLSQKLIGLQDLNDSVDNLLLLPFAQALDQEQNRKWFNELLDGSLRLLDVCGIARDALLQTKECTRELQSTMRRRQGSKMELAREVEKYSASRKVIKKAMQKALKGMQTKLNSKKNEDLAIVRLLKELEAITILVFESLLTFIAAPKSQSKSSSWFVVSKLVHPKRIACEGEETDANEFEKVDLALKTLISHKTSKSDYSIHVQNMQNAMGKLESSIQDVEEVLEWRPLQVAKPNCTFNCKAYFLLKENMTASNFNSKSHQHTRSNSLPTRTHPLISEFNDQLSRLRDLEATSSSSTSICQKLNGLQDLHDCVDKLLLLPFTQALVQEQCEKSVNEILDGSLRILDVCDMARDALLQTKVCTRELQSTLRRRQGYKMEIMREVEKYLASRKGVKKAMKKILKSMQIKFIYRNTENLLIISMLKDLEAATLIGFESLLTFVGKSKLQTKSSSRSLVSKLVHHKRVACEREETDANDFEMVDAALQSLISHKPSKSDFSLLIDNVQTGLGKLELNIQDLEVVLECLSRSIVKTRVSLLNILNH</sequence>
<accession>A0A7N2R0Y0</accession>
<evidence type="ECO:0008006" key="3">
    <source>
        <dbReference type="Google" id="ProtNLM"/>
    </source>
</evidence>
<proteinExistence type="predicted"/>
<dbReference type="OMA" id="QGRMACH"/>
<organism evidence="1 2">
    <name type="scientific">Quercus lobata</name>
    <name type="common">Valley oak</name>
    <dbReference type="NCBI Taxonomy" id="97700"/>
    <lineage>
        <taxon>Eukaryota</taxon>
        <taxon>Viridiplantae</taxon>
        <taxon>Streptophyta</taxon>
        <taxon>Embryophyta</taxon>
        <taxon>Tracheophyta</taxon>
        <taxon>Spermatophyta</taxon>
        <taxon>Magnoliopsida</taxon>
        <taxon>eudicotyledons</taxon>
        <taxon>Gunneridae</taxon>
        <taxon>Pentapetalae</taxon>
        <taxon>rosids</taxon>
        <taxon>fabids</taxon>
        <taxon>Fagales</taxon>
        <taxon>Fagaceae</taxon>
        <taxon>Quercus</taxon>
    </lineage>
</organism>
<dbReference type="GO" id="GO:0048364">
    <property type="term" value="P:root development"/>
    <property type="evidence" value="ECO:0007669"/>
    <property type="project" value="InterPro"/>
</dbReference>
<dbReference type="EMBL" id="LRBV02000003">
    <property type="status" value="NOT_ANNOTATED_CDS"/>
    <property type="molecule type" value="Genomic_DNA"/>
</dbReference>
<keyword evidence="2" id="KW-1185">Reference proteome</keyword>
<dbReference type="Proteomes" id="UP000594261">
    <property type="component" value="Chromosome 3"/>
</dbReference>
<dbReference type="InParanoid" id="A0A7N2R0Y0"/>
<dbReference type="PANTHER" id="PTHR33070:SF129">
    <property type="entry name" value="DUF241 DOMAIN PROTEIN"/>
    <property type="match status" value="1"/>
</dbReference>
<dbReference type="InterPro" id="IPR004320">
    <property type="entry name" value="BPS1_pln"/>
</dbReference>
<name>A0A7N2R0Y0_QUELO</name>
<dbReference type="AlphaFoldDB" id="A0A7N2R0Y0"/>
<dbReference type="EnsemblPlants" id="QL03p016713:mrna">
    <property type="protein sequence ID" value="QL03p016713:mrna"/>
    <property type="gene ID" value="QL03p016713"/>
</dbReference>
<dbReference type="PANTHER" id="PTHR33070">
    <property type="entry name" value="OS06G0725500 PROTEIN"/>
    <property type="match status" value="1"/>
</dbReference>
<reference evidence="1" key="2">
    <citation type="submission" date="2021-01" db="UniProtKB">
        <authorList>
            <consortium name="EnsemblPlants"/>
        </authorList>
    </citation>
    <scope>IDENTIFICATION</scope>
</reference>
<dbReference type="GO" id="GO:0048367">
    <property type="term" value="P:shoot system development"/>
    <property type="evidence" value="ECO:0007669"/>
    <property type="project" value="InterPro"/>
</dbReference>
<dbReference type="Gramene" id="QL03p016713:mrna">
    <property type="protein sequence ID" value="QL03p016713:mrna"/>
    <property type="gene ID" value="QL03p016713"/>
</dbReference>